<dbReference type="OrthoDB" id="9814110at2"/>
<evidence type="ECO:0000313" key="2">
    <source>
        <dbReference type="Proteomes" id="UP000249688"/>
    </source>
</evidence>
<proteinExistence type="predicted"/>
<sequence length="279" mass="31637">MKVVLFCGGQGLRMRSDSNGNDLPKPMVPLGPRPILWHLMKYYAHFGHKDFILCLGYKGATIKEFFANYQEWISNDFVLEGGGRRLDLLKSDIDDWRITLVDTGIESNIGERLMAVRRFLQDEEMFLANYSDGLSDCPVQPVIDRLIQTDAVAACMVARPNISVHLVEHASDGLVHAVLDAEEANMWINAGFFAFRREIFDYIRPGEELVLEPFRRLIATGKLAAYPYSGFWRCCDTFKDLQNLAALAACGPAPWEVWRHPVLRPPPMEVFTFDHAAAK</sequence>
<keyword evidence="2" id="KW-1185">Reference proteome</keyword>
<dbReference type="RefSeq" id="WP_111399666.1">
    <property type="nucleotide sequence ID" value="NZ_QKYU01000023.1"/>
</dbReference>
<protein>
    <submittedName>
        <fullName evidence="1">Glucose-1-phosphate cytidylyltransferase</fullName>
    </submittedName>
</protein>
<dbReference type="SUPFAM" id="SSF53448">
    <property type="entry name" value="Nucleotide-diphospho-sugar transferases"/>
    <property type="match status" value="1"/>
</dbReference>
<reference evidence="1 2" key="1">
    <citation type="submission" date="2018-06" db="EMBL/GenBank/DDBJ databases">
        <title>Genomic Encyclopedia of Archaeal and Bacterial Type Strains, Phase II (KMG-II): from individual species to whole genera.</title>
        <authorList>
            <person name="Goeker M."/>
        </authorList>
    </citation>
    <scope>NUCLEOTIDE SEQUENCE [LARGE SCALE GENOMIC DNA]</scope>
    <source>
        <strain evidence="1 2">DSM 24525</strain>
    </source>
</reference>
<dbReference type="PANTHER" id="PTHR47183">
    <property type="entry name" value="GLUCOSE-1-PHOSPHATE CYTIDYLYLTRANSFERASE-RELATED"/>
    <property type="match status" value="1"/>
</dbReference>
<accession>A0A2W7I5P8</accession>
<evidence type="ECO:0000313" key="1">
    <source>
        <dbReference type="EMBL" id="PZW40802.1"/>
    </source>
</evidence>
<dbReference type="Proteomes" id="UP000249688">
    <property type="component" value="Unassembled WGS sequence"/>
</dbReference>
<dbReference type="Gene3D" id="3.90.550.10">
    <property type="entry name" value="Spore Coat Polysaccharide Biosynthesis Protein SpsA, Chain A"/>
    <property type="match status" value="1"/>
</dbReference>
<keyword evidence="1" id="KW-0548">Nucleotidyltransferase</keyword>
<keyword evidence="1" id="KW-0808">Transferase</keyword>
<comment type="caution">
    <text evidence="1">The sequence shown here is derived from an EMBL/GenBank/DDBJ whole genome shotgun (WGS) entry which is preliminary data.</text>
</comment>
<dbReference type="PANTHER" id="PTHR47183:SF3">
    <property type="entry name" value="TRANSFERASE"/>
    <property type="match status" value="1"/>
</dbReference>
<gene>
    <name evidence="1" type="ORF">C8P66_1238</name>
</gene>
<dbReference type="AlphaFoldDB" id="A0A2W7I5P8"/>
<dbReference type="GO" id="GO:0047343">
    <property type="term" value="F:glucose-1-phosphate cytidylyltransferase activity"/>
    <property type="evidence" value="ECO:0007669"/>
    <property type="project" value="InterPro"/>
</dbReference>
<dbReference type="InterPro" id="IPR029044">
    <property type="entry name" value="Nucleotide-diphossugar_trans"/>
</dbReference>
<name>A0A2W7I5P8_9PROT</name>
<dbReference type="InterPro" id="IPR013446">
    <property type="entry name" value="G1P_cyt_trans-like"/>
</dbReference>
<organism evidence="1 2">
    <name type="scientific">Humitalea rosea</name>
    <dbReference type="NCBI Taxonomy" id="990373"/>
    <lineage>
        <taxon>Bacteria</taxon>
        <taxon>Pseudomonadati</taxon>
        <taxon>Pseudomonadota</taxon>
        <taxon>Alphaproteobacteria</taxon>
        <taxon>Acetobacterales</taxon>
        <taxon>Roseomonadaceae</taxon>
        <taxon>Humitalea</taxon>
    </lineage>
</organism>
<dbReference type="EMBL" id="QKYU01000023">
    <property type="protein sequence ID" value="PZW40802.1"/>
    <property type="molecule type" value="Genomic_DNA"/>
</dbReference>